<protein>
    <recommendedName>
        <fullName evidence="23">Aminopeptidase</fullName>
        <ecNumber evidence="23">3.4.11.-</ecNumber>
    </recommendedName>
</protein>
<dbReference type="EC" id="3.4.11.-" evidence="23"/>
<dbReference type="GO" id="GO:0005615">
    <property type="term" value="C:extracellular space"/>
    <property type="evidence" value="ECO:0007669"/>
    <property type="project" value="TreeGrafter"/>
</dbReference>
<dbReference type="Pfam" id="PF01433">
    <property type="entry name" value="Peptidase_M1"/>
    <property type="match status" value="1"/>
</dbReference>
<evidence type="ECO:0000256" key="9">
    <source>
        <dbReference type="ARBA" id="ARBA00022723"/>
    </source>
</evidence>
<evidence type="ECO:0000256" key="11">
    <source>
        <dbReference type="ARBA" id="ARBA00022801"/>
    </source>
</evidence>
<sequence length="919" mass="106376">MKILRKHLFLCTLITLFSGNVADKPFFPDDAVIQTANFKQDDNSIDYRLPTAIKPISYDIKLIPKLKDDFKFEGYTTIKALVKRTTNRVTLHVGNIKIESVFICSRNNKRFSYKYDNVTEKYTITSPKPFKKGRIILINFKYSGILTDNSLGFYKSSYFDKNGQIKWLAATQFEAIYARHAFPCFDEPGFKAKFKFHIARDESYHCLSNMPLDKSVRAPGGKVWDVFKETIPMSTYTVAFIVSEFESLKVDNFRVWARPSALNQAKYSLDLGVTVLDVLNNKFQLNYFLPKMDMVAVPDFDAGAMENWGLVTYRETAMLYDEKESSAVDQQWMAITVAHELTHMWFGNLITPEWWSCLWLSEAFATYFEYHVTAEIEKKWNLKEQFVVDQHQVALIIDAVESSLPMTREISSSSDITGASDQITYAKGGSVVRMMNLVFSDEVFMAALQNYLNKNKRKGLGNPDALWKEIQKQIDVEHSTSDISVKSIMDSWTTQSGYPVVSVNINDDGVVNLSQERFLLRNLDKTSTNVTWYVPLTFATQSNPDFSNTIPKYWMNTKETTAEFKINPKEWAIFNLQSSAFYRVNYDDRGWQRIFDFLKSDKFEEIHVLNRAAIVDDLLNLGRTGYQNNDAVLDRLLYLKRETNYLPFKAALKGLDYFNKRFTGSAEHNLFKTYVLSLISNIRSELGYEDRKNDDRLTVLLRRLVHNWACNFDDDDCVTTYTKKFNQWRANPSNRINPNERTTAYCTSIRHGTSEDWEFLWKDYFNSNVAADQMVILGALGCSQNTTILEKYLGYAMTDFEINRIRKMDSMSVFAAVYNSGPLGAEYVLDFVGKHYREMEKYFGDQATISSILNAVSQRLSTPELVNKFEEFINNYKQDFAPIEKSLKYSLRVAKYELEWHKSHSSSMIEWLQKYNTAS</sequence>
<dbReference type="Gene3D" id="2.60.40.1730">
    <property type="entry name" value="tricorn interacting facor f3 domain"/>
    <property type="match status" value="1"/>
</dbReference>
<keyword evidence="14" id="KW-1133">Transmembrane helix</keyword>
<dbReference type="FunFam" id="2.60.40.1730:FF:000012">
    <property type="entry name" value="Aminopeptidase N"/>
    <property type="match status" value="1"/>
</dbReference>
<dbReference type="RefSeq" id="XP_011631439.1">
    <property type="nucleotide sequence ID" value="XM_011633137.2"/>
</dbReference>
<feature type="signal peptide" evidence="24">
    <location>
        <begin position="1"/>
        <end position="22"/>
    </location>
</feature>
<evidence type="ECO:0000256" key="21">
    <source>
        <dbReference type="PIRSR" id="PIRSR634016-3"/>
    </source>
</evidence>
<keyword evidence="9 21" id="KW-0479">Metal-binding</keyword>
<dbReference type="Proteomes" id="UP000504615">
    <property type="component" value="Unplaced"/>
</dbReference>
<dbReference type="GO" id="GO:0008270">
    <property type="term" value="F:zinc ion binding"/>
    <property type="evidence" value="ECO:0007669"/>
    <property type="project" value="UniProtKB-UniRule"/>
</dbReference>
<keyword evidence="28" id="KW-1185">Reference proteome</keyword>
<dbReference type="GO" id="GO:0042277">
    <property type="term" value="F:peptide binding"/>
    <property type="evidence" value="ECO:0007669"/>
    <property type="project" value="TreeGrafter"/>
</dbReference>
<dbReference type="GeneID" id="105423395"/>
<feature type="binding site" evidence="21">
    <location>
        <position position="339"/>
    </location>
    <ligand>
        <name>Zn(2+)</name>
        <dbReference type="ChEBI" id="CHEBI:29105"/>
        <note>catalytic</note>
    </ligand>
</feature>
<evidence type="ECO:0000256" key="14">
    <source>
        <dbReference type="ARBA" id="ARBA00022989"/>
    </source>
</evidence>
<dbReference type="GO" id="GO:0070006">
    <property type="term" value="F:metalloaminopeptidase activity"/>
    <property type="evidence" value="ECO:0007669"/>
    <property type="project" value="TreeGrafter"/>
</dbReference>
<evidence type="ECO:0000256" key="10">
    <source>
        <dbReference type="ARBA" id="ARBA00022729"/>
    </source>
</evidence>
<dbReference type="InterPro" id="IPR001930">
    <property type="entry name" value="Peptidase_M1"/>
</dbReference>
<comment type="similarity">
    <text evidence="4 23">Belongs to the peptidase M1 family.</text>
</comment>
<dbReference type="InterPro" id="IPR027268">
    <property type="entry name" value="Peptidase_M4/M1_CTD_sf"/>
</dbReference>
<keyword evidence="12 21" id="KW-0862">Zinc</keyword>
<dbReference type="PANTHER" id="PTHR11533">
    <property type="entry name" value="PROTEASE M1 ZINC METALLOPROTEASE"/>
    <property type="match status" value="1"/>
</dbReference>
<evidence type="ECO:0000256" key="3">
    <source>
        <dbReference type="ARBA" id="ARBA00004609"/>
    </source>
</evidence>
<evidence type="ECO:0000259" key="27">
    <source>
        <dbReference type="Pfam" id="PF17900"/>
    </source>
</evidence>
<feature type="binding site" evidence="21">
    <location>
        <position position="362"/>
    </location>
    <ligand>
        <name>Zn(2+)</name>
        <dbReference type="ChEBI" id="CHEBI:29105"/>
        <note>catalytic</note>
    </ligand>
</feature>
<keyword evidence="17" id="KW-1015">Disulfide bond</keyword>
<dbReference type="PANTHER" id="PTHR11533:SF290">
    <property type="entry name" value="AMINOPEPTIDASE"/>
    <property type="match status" value="1"/>
</dbReference>
<dbReference type="Gene3D" id="2.60.40.1910">
    <property type="match status" value="1"/>
</dbReference>
<keyword evidence="16" id="KW-0472">Membrane</keyword>
<dbReference type="Pfam" id="PF17900">
    <property type="entry name" value="Peptidase_M1_N"/>
    <property type="match status" value="1"/>
</dbReference>
<dbReference type="GO" id="GO:0005886">
    <property type="term" value="C:plasma membrane"/>
    <property type="evidence" value="ECO:0007669"/>
    <property type="project" value="UniProtKB-SubCell"/>
</dbReference>
<dbReference type="FunFam" id="1.25.50.20:FF:000001">
    <property type="entry name" value="Aminopeptidase"/>
    <property type="match status" value="1"/>
</dbReference>
<feature type="active site" description="Proton acceptor" evidence="20">
    <location>
        <position position="340"/>
    </location>
</feature>
<feature type="domain" description="ERAP1-like C-terminal" evidence="26">
    <location>
        <begin position="571"/>
        <end position="888"/>
    </location>
</feature>
<reference evidence="29" key="1">
    <citation type="submission" date="2025-08" db="UniProtKB">
        <authorList>
            <consortium name="RefSeq"/>
        </authorList>
    </citation>
    <scope>IDENTIFICATION</scope>
</reference>
<evidence type="ECO:0000256" key="5">
    <source>
        <dbReference type="ARBA" id="ARBA00022475"/>
    </source>
</evidence>
<feature type="domain" description="Aminopeptidase N-like N-terminal" evidence="27">
    <location>
        <begin position="54"/>
        <end position="236"/>
    </location>
</feature>
<evidence type="ECO:0000256" key="19">
    <source>
        <dbReference type="ARBA" id="ARBA00023288"/>
    </source>
</evidence>
<comment type="subcellular location">
    <subcellularLocation>
        <location evidence="3">Cell membrane</location>
        <topology evidence="3">Lipid-anchor</topology>
        <topology evidence="3">GPI-anchor</topology>
    </subcellularLocation>
    <subcellularLocation>
        <location evidence="2">Membrane</location>
        <topology evidence="2">Single-pass type II membrane protein</topology>
    </subcellularLocation>
</comment>
<dbReference type="InterPro" id="IPR034016">
    <property type="entry name" value="M1_APN-typ"/>
</dbReference>
<dbReference type="Gene3D" id="1.25.50.20">
    <property type="match status" value="1"/>
</dbReference>
<dbReference type="AlphaFoldDB" id="A0A6I9VU01"/>
<dbReference type="SUPFAM" id="SSF55486">
    <property type="entry name" value="Metalloproteases ('zincins'), catalytic domain"/>
    <property type="match status" value="1"/>
</dbReference>
<evidence type="ECO:0000256" key="1">
    <source>
        <dbReference type="ARBA" id="ARBA00000098"/>
    </source>
</evidence>
<dbReference type="InterPro" id="IPR042097">
    <property type="entry name" value="Aminopeptidase_N-like_N_sf"/>
</dbReference>
<dbReference type="FunFam" id="2.60.40.1910:FF:000008">
    <property type="entry name" value="Aminopeptidase"/>
    <property type="match status" value="1"/>
</dbReference>
<evidence type="ECO:0000259" key="25">
    <source>
        <dbReference type="Pfam" id="PF01433"/>
    </source>
</evidence>
<dbReference type="KEGG" id="pbar:105423395"/>
<dbReference type="Pfam" id="PF11838">
    <property type="entry name" value="ERAP1_C"/>
    <property type="match status" value="1"/>
</dbReference>
<organism evidence="28 29">
    <name type="scientific">Pogonomyrmex barbatus</name>
    <name type="common">red harvester ant</name>
    <dbReference type="NCBI Taxonomy" id="144034"/>
    <lineage>
        <taxon>Eukaryota</taxon>
        <taxon>Metazoa</taxon>
        <taxon>Ecdysozoa</taxon>
        <taxon>Arthropoda</taxon>
        <taxon>Hexapoda</taxon>
        <taxon>Insecta</taxon>
        <taxon>Pterygota</taxon>
        <taxon>Neoptera</taxon>
        <taxon>Endopterygota</taxon>
        <taxon>Hymenoptera</taxon>
        <taxon>Apocrita</taxon>
        <taxon>Aculeata</taxon>
        <taxon>Formicoidea</taxon>
        <taxon>Formicidae</taxon>
        <taxon>Myrmicinae</taxon>
        <taxon>Pogonomyrmex</taxon>
    </lineage>
</organism>
<feature type="domain" description="Peptidase M1 membrane alanine aminopeptidase" evidence="25">
    <location>
        <begin position="267"/>
        <end position="492"/>
    </location>
</feature>
<evidence type="ECO:0000256" key="7">
    <source>
        <dbReference type="ARBA" id="ARBA00022670"/>
    </source>
</evidence>
<evidence type="ECO:0000256" key="13">
    <source>
        <dbReference type="ARBA" id="ARBA00022968"/>
    </source>
</evidence>
<feature type="binding site" evidence="21">
    <location>
        <position position="343"/>
    </location>
    <ligand>
        <name>Zn(2+)</name>
        <dbReference type="ChEBI" id="CHEBI:29105"/>
        <note>catalytic</note>
    </ligand>
</feature>
<keyword evidence="11 23" id="KW-0378">Hydrolase</keyword>
<dbReference type="InterPro" id="IPR024571">
    <property type="entry name" value="ERAP1-like_C_dom"/>
</dbReference>
<keyword evidence="23" id="KW-0031">Aminopeptidase</keyword>
<evidence type="ECO:0000256" key="22">
    <source>
        <dbReference type="PIRSR" id="PIRSR634016-4"/>
    </source>
</evidence>
<evidence type="ECO:0000256" key="18">
    <source>
        <dbReference type="ARBA" id="ARBA00023180"/>
    </source>
</evidence>
<evidence type="ECO:0000256" key="16">
    <source>
        <dbReference type="ARBA" id="ARBA00023136"/>
    </source>
</evidence>
<accession>A0A6I9VU01</accession>
<dbReference type="GO" id="GO:0043171">
    <property type="term" value="P:peptide catabolic process"/>
    <property type="evidence" value="ECO:0007669"/>
    <property type="project" value="TreeGrafter"/>
</dbReference>
<dbReference type="GO" id="GO:0098552">
    <property type="term" value="C:side of membrane"/>
    <property type="evidence" value="ECO:0007669"/>
    <property type="project" value="UniProtKB-KW"/>
</dbReference>
<dbReference type="InterPro" id="IPR014782">
    <property type="entry name" value="Peptidase_M1_dom"/>
</dbReference>
<evidence type="ECO:0000256" key="4">
    <source>
        <dbReference type="ARBA" id="ARBA00010136"/>
    </source>
</evidence>
<keyword evidence="15 23" id="KW-0482">Metalloprotease</keyword>
<dbReference type="CDD" id="cd09601">
    <property type="entry name" value="M1_APN-Q_like"/>
    <property type="match status" value="1"/>
</dbReference>
<dbReference type="Gene3D" id="1.10.390.10">
    <property type="entry name" value="Neutral Protease Domain 2"/>
    <property type="match status" value="1"/>
</dbReference>
<dbReference type="InterPro" id="IPR045357">
    <property type="entry name" value="Aminopeptidase_N-like_N"/>
</dbReference>
<evidence type="ECO:0000256" key="17">
    <source>
        <dbReference type="ARBA" id="ARBA00023157"/>
    </source>
</evidence>
<evidence type="ECO:0000256" key="6">
    <source>
        <dbReference type="ARBA" id="ARBA00022622"/>
    </source>
</evidence>
<evidence type="ECO:0000256" key="24">
    <source>
        <dbReference type="SAM" id="SignalP"/>
    </source>
</evidence>
<evidence type="ECO:0000256" key="12">
    <source>
        <dbReference type="ARBA" id="ARBA00022833"/>
    </source>
</evidence>
<keyword evidence="19" id="KW-0449">Lipoprotein</keyword>
<dbReference type="PRINTS" id="PR00756">
    <property type="entry name" value="ALADIPTASE"/>
</dbReference>
<comment type="catalytic activity">
    <reaction evidence="1">
        <text>Release of an N-terminal amino acid, Xaa-|-Yaa- from a peptide, amide or arylamide. Xaa is preferably Ala, but may be most amino acids including Pro (slow action). When a terminal hydrophobic residue is followed by a prolyl residue, the two may be released as an intact Xaa-Pro dipeptide.</text>
        <dbReference type="EC" id="3.4.11.2"/>
    </reaction>
</comment>
<feature type="chain" id="PRO_5027117655" description="Aminopeptidase" evidence="24">
    <location>
        <begin position="23"/>
        <end position="919"/>
    </location>
</feature>
<dbReference type="GO" id="GO:0016285">
    <property type="term" value="F:alanyl aminopeptidase activity"/>
    <property type="evidence" value="ECO:0007669"/>
    <property type="project" value="UniProtKB-EC"/>
</dbReference>
<dbReference type="FunFam" id="1.10.390.10:FF:000016">
    <property type="entry name" value="Glutamyl aminopeptidase"/>
    <property type="match status" value="1"/>
</dbReference>
<keyword evidence="5" id="KW-1003">Cell membrane</keyword>
<keyword evidence="8" id="KW-0812">Transmembrane</keyword>
<evidence type="ECO:0000256" key="20">
    <source>
        <dbReference type="PIRSR" id="PIRSR634016-1"/>
    </source>
</evidence>
<evidence type="ECO:0000313" key="28">
    <source>
        <dbReference type="Proteomes" id="UP000504615"/>
    </source>
</evidence>
<keyword evidence="10 24" id="KW-0732">Signal</keyword>
<keyword evidence="6" id="KW-0336">GPI-anchor</keyword>
<gene>
    <name evidence="29" type="primary">LOC105423395</name>
</gene>
<dbReference type="SUPFAM" id="SSF63737">
    <property type="entry name" value="Leukotriene A4 hydrolase N-terminal domain"/>
    <property type="match status" value="1"/>
</dbReference>
<evidence type="ECO:0000259" key="26">
    <source>
        <dbReference type="Pfam" id="PF11838"/>
    </source>
</evidence>
<keyword evidence="7 23" id="KW-0645">Protease</keyword>
<comment type="cofactor">
    <cofactor evidence="21 23">
        <name>Zn(2+)</name>
        <dbReference type="ChEBI" id="CHEBI:29105"/>
    </cofactor>
    <text evidence="21 23">Binds 1 zinc ion per subunit.</text>
</comment>
<evidence type="ECO:0000313" key="29">
    <source>
        <dbReference type="RefSeq" id="XP_011631439.1"/>
    </source>
</evidence>
<feature type="site" description="Transition state stabilizer" evidence="22">
    <location>
        <position position="425"/>
    </location>
</feature>
<keyword evidence="13" id="KW-0735">Signal-anchor</keyword>
<proteinExistence type="inferred from homology"/>
<dbReference type="GO" id="GO:0005737">
    <property type="term" value="C:cytoplasm"/>
    <property type="evidence" value="ECO:0007669"/>
    <property type="project" value="TreeGrafter"/>
</dbReference>
<dbReference type="GO" id="GO:0006508">
    <property type="term" value="P:proteolysis"/>
    <property type="evidence" value="ECO:0007669"/>
    <property type="project" value="UniProtKB-KW"/>
</dbReference>
<name>A0A6I9VU01_9HYME</name>
<evidence type="ECO:0000256" key="8">
    <source>
        <dbReference type="ARBA" id="ARBA00022692"/>
    </source>
</evidence>
<evidence type="ECO:0000256" key="15">
    <source>
        <dbReference type="ARBA" id="ARBA00023049"/>
    </source>
</evidence>
<keyword evidence="18" id="KW-0325">Glycoprotein</keyword>
<evidence type="ECO:0000256" key="2">
    <source>
        <dbReference type="ARBA" id="ARBA00004606"/>
    </source>
</evidence>
<dbReference type="OrthoDB" id="10031169at2759"/>
<dbReference type="InterPro" id="IPR050344">
    <property type="entry name" value="Peptidase_M1_aminopeptidases"/>
</dbReference>
<evidence type="ECO:0000256" key="23">
    <source>
        <dbReference type="RuleBase" id="RU364040"/>
    </source>
</evidence>